<accession>A0A015LUM1</accession>
<evidence type="ECO:0000313" key="2">
    <source>
        <dbReference type="EMBL" id="EXX58353.1"/>
    </source>
</evidence>
<gene>
    <name evidence="2" type="ORF">RirG_198800</name>
</gene>
<proteinExistence type="predicted"/>
<sequence>MYSLPRIPHSVNYIKNNSFSNLPTKINNDVFNFIDSNRSSILTKNKVANIGSSGPSNLSVNNTFNTINRNNNGNTSNLPTKNNVFQPVNNSNNGSGGGSSNMSVNNNDYKPTSHVNSSSSPNILEEKSSNIPATKVLEEMYKTLELEIPPVFTFRQEVFTQKFFCSAGFMNKWYDTKEAFPNQEIAREAAAQSLLKIIMASKEYEDYLQEKEKQGTNQQINVGRLSKFLKNLHISPVTPNTPNTPNMPNTPDSPDSPDIPVAPFTSVMPFTPVMPEIMKRKKKKNKGRNFINNGKFRKGNKQSFTPRNTIQKLSRSQRKKLKRQIRMQQKVIGKQDAVQSIFCPNPVSRQENKPKKVKFDDKILVLGQDFIPKPNGSKSLRGIMSQKNQNSSYQYDQISNEPITYQMLVREFLEKDKIYVPPSKFLDDFCIISNISKPNYDFYNDGYGNFIAEILVGDVKYIGERVFCYVEEAQECVAEIAFNILYNKSDRNTKTKFKDRLSFASLDRSLDMPDMLMPDMPSEAAASFGLLQQRHESYIPIYPNCNSSCIQQFGMPPPPPPPPPPLPTTYCNIPMEPSRPMSNTSENPSTFDSSPLTAPLSVSNLGNVQKTRQEIPTQQIQVEPKQSTTVPRQQNDSITPYVLHKLAKERGWGVIDYQYSKTLKGYKCTCYIRKLKFTSNPCIDKDTAKNQAAKIALLALPEYSDCEI</sequence>
<protein>
    <recommendedName>
        <fullName evidence="4">DRBM domain-containing protein</fullName>
    </recommendedName>
</protein>
<keyword evidence="3" id="KW-1185">Reference proteome</keyword>
<comment type="caution">
    <text evidence="2">The sequence shown here is derived from an EMBL/GenBank/DDBJ whole genome shotgun (WGS) entry which is preliminary data.</text>
</comment>
<organism evidence="2 3">
    <name type="scientific">Rhizophagus irregularis (strain DAOM 197198w)</name>
    <name type="common">Glomus intraradices</name>
    <dbReference type="NCBI Taxonomy" id="1432141"/>
    <lineage>
        <taxon>Eukaryota</taxon>
        <taxon>Fungi</taxon>
        <taxon>Fungi incertae sedis</taxon>
        <taxon>Mucoromycota</taxon>
        <taxon>Glomeromycotina</taxon>
        <taxon>Glomeromycetes</taxon>
        <taxon>Glomerales</taxon>
        <taxon>Glomeraceae</taxon>
        <taxon>Rhizophagus</taxon>
    </lineage>
</organism>
<dbReference type="OrthoDB" id="2393638at2759"/>
<feature type="compositionally biased region" description="Low complexity" evidence="1">
    <location>
        <begin position="67"/>
        <end position="93"/>
    </location>
</feature>
<feature type="region of interest" description="Disordered" evidence="1">
    <location>
        <begin position="67"/>
        <end position="127"/>
    </location>
</feature>
<evidence type="ECO:0000256" key="1">
    <source>
        <dbReference type="SAM" id="MobiDB-lite"/>
    </source>
</evidence>
<dbReference type="AlphaFoldDB" id="A0A015LUM1"/>
<dbReference type="SUPFAM" id="SSF54768">
    <property type="entry name" value="dsRNA-binding domain-like"/>
    <property type="match status" value="1"/>
</dbReference>
<feature type="region of interest" description="Disordered" evidence="1">
    <location>
        <begin position="234"/>
        <end position="257"/>
    </location>
</feature>
<name>A0A015LUM1_RHIIW</name>
<evidence type="ECO:0008006" key="4">
    <source>
        <dbReference type="Google" id="ProtNLM"/>
    </source>
</evidence>
<evidence type="ECO:0000313" key="3">
    <source>
        <dbReference type="Proteomes" id="UP000022910"/>
    </source>
</evidence>
<dbReference type="Gene3D" id="3.30.160.20">
    <property type="match status" value="1"/>
</dbReference>
<feature type="region of interest" description="Disordered" evidence="1">
    <location>
        <begin position="280"/>
        <end position="317"/>
    </location>
</feature>
<feature type="compositionally biased region" description="Polar residues" evidence="1">
    <location>
        <begin position="108"/>
        <end position="122"/>
    </location>
</feature>
<dbReference type="Proteomes" id="UP000022910">
    <property type="component" value="Unassembled WGS sequence"/>
</dbReference>
<dbReference type="HOGENOM" id="CLU_389861_0_0_1"/>
<dbReference type="CDD" id="cd00048">
    <property type="entry name" value="DSRM_SF"/>
    <property type="match status" value="1"/>
</dbReference>
<feature type="compositionally biased region" description="Polar residues" evidence="1">
    <location>
        <begin position="301"/>
        <end position="310"/>
    </location>
</feature>
<dbReference type="EMBL" id="JEMT01026908">
    <property type="protein sequence ID" value="EXX58353.1"/>
    <property type="molecule type" value="Genomic_DNA"/>
</dbReference>
<feature type="compositionally biased region" description="Polar residues" evidence="1">
    <location>
        <begin position="580"/>
        <end position="602"/>
    </location>
</feature>
<feature type="region of interest" description="Disordered" evidence="1">
    <location>
        <begin position="577"/>
        <end position="602"/>
    </location>
</feature>
<reference evidence="2 3" key="1">
    <citation type="submission" date="2014-02" db="EMBL/GenBank/DDBJ databases">
        <title>Single nucleus genome sequencing reveals high similarity among nuclei of an endomycorrhizal fungus.</title>
        <authorList>
            <person name="Lin K."/>
            <person name="Geurts R."/>
            <person name="Zhang Z."/>
            <person name="Limpens E."/>
            <person name="Saunders D.G."/>
            <person name="Mu D."/>
            <person name="Pang E."/>
            <person name="Cao H."/>
            <person name="Cha H."/>
            <person name="Lin T."/>
            <person name="Zhou Q."/>
            <person name="Shang Y."/>
            <person name="Li Y."/>
            <person name="Ivanov S."/>
            <person name="Sharma T."/>
            <person name="Velzen R.V."/>
            <person name="Ruijter N.D."/>
            <person name="Aanen D.K."/>
            <person name="Win J."/>
            <person name="Kamoun S."/>
            <person name="Bisseling T."/>
            <person name="Huang S."/>
        </authorList>
    </citation>
    <scope>NUCLEOTIDE SEQUENCE [LARGE SCALE GENOMIC DNA]</scope>
    <source>
        <strain evidence="3">DAOM197198w</strain>
    </source>
</reference>
<feature type="compositionally biased region" description="Low complexity" evidence="1">
    <location>
        <begin position="235"/>
        <end position="257"/>
    </location>
</feature>